<protein>
    <submittedName>
        <fullName evidence="1">Uncharacterized protein</fullName>
    </submittedName>
</protein>
<sequence>MGLVEDDSILHPEIDEDHLLYITRLNEGHEVYTRFFDALLIKRNLHRSFFRDLKAFREQPQPISLLDRADQDKKNYKEVTKVYLDSRFAHPWCRRTPLKKAFWRAEWGNIEGKQRDLEIVREEERLHRLLVPIWIVMRSKMFPAEDVLKEWCIEERARIKQNAENKLTMAALQQHDEQIKRDVQVKTSDVGNKADSDCGLDEEQRRAAHAATSVLRLAAAGLIMSQTPKRKLRWLTKKPN</sequence>
<gene>
    <name evidence="1" type="ORF">LTR05_002249</name>
</gene>
<organism evidence="1 2">
    <name type="scientific">Lithohypha guttulata</name>
    <dbReference type="NCBI Taxonomy" id="1690604"/>
    <lineage>
        <taxon>Eukaryota</taxon>
        <taxon>Fungi</taxon>
        <taxon>Dikarya</taxon>
        <taxon>Ascomycota</taxon>
        <taxon>Pezizomycotina</taxon>
        <taxon>Eurotiomycetes</taxon>
        <taxon>Chaetothyriomycetidae</taxon>
        <taxon>Chaetothyriales</taxon>
        <taxon>Trichomeriaceae</taxon>
        <taxon>Lithohypha</taxon>
    </lineage>
</organism>
<dbReference type="AlphaFoldDB" id="A0AAN7Y7L3"/>
<dbReference type="EMBL" id="JAVRRJ010000002">
    <property type="protein sequence ID" value="KAK5088033.1"/>
    <property type="molecule type" value="Genomic_DNA"/>
</dbReference>
<evidence type="ECO:0000313" key="1">
    <source>
        <dbReference type="EMBL" id="KAK5088033.1"/>
    </source>
</evidence>
<comment type="caution">
    <text evidence="1">The sequence shown here is derived from an EMBL/GenBank/DDBJ whole genome shotgun (WGS) entry which is preliminary data.</text>
</comment>
<dbReference type="Proteomes" id="UP001309876">
    <property type="component" value="Unassembled WGS sequence"/>
</dbReference>
<keyword evidence="2" id="KW-1185">Reference proteome</keyword>
<evidence type="ECO:0000313" key="2">
    <source>
        <dbReference type="Proteomes" id="UP001309876"/>
    </source>
</evidence>
<proteinExistence type="predicted"/>
<name>A0AAN7Y7L3_9EURO</name>
<accession>A0AAN7Y7L3</accession>
<reference evidence="1 2" key="1">
    <citation type="submission" date="2023-08" db="EMBL/GenBank/DDBJ databases">
        <title>Black Yeasts Isolated from many extreme environments.</title>
        <authorList>
            <person name="Coleine C."/>
            <person name="Stajich J.E."/>
            <person name="Selbmann L."/>
        </authorList>
    </citation>
    <scope>NUCLEOTIDE SEQUENCE [LARGE SCALE GENOMIC DNA]</scope>
    <source>
        <strain evidence="1 2">CCFEE 5910</strain>
    </source>
</reference>